<dbReference type="Gene3D" id="3.40.630.30">
    <property type="match status" value="1"/>
</dbReference>
<dbReference type="PANTHER" id="PTHR42791">
    <property type="entry name" value="GNAT FAMILY ACETYLTRANSFERASE"/>
    <property type="match status" value="1"/>
</dbReference>
<evidence type="ECO:0000259" key="1">
    <source>
        <dbReference type="PROSITE" id="PS51186"/>
    </source>
</evidence>
<organism evidence="2 3">
    <name type="scientific">Mycena alexandri</name>
    <dbReference type="NCBI Taxonomy" id="1745969"/>
    <lineage>
        <taxon>Eukaryota</taxon>
        <taxon>Fungi</taxon>
        <taxon>Dikarya</taxon>
        <taxon>Basidiomycota</taxon>
        <taxon>Agaricomycotina</taxon>
        <taxon>Agaricomycetes</taxon>
        <taxon>Agaricomycetidae</taxon>
        <taxon>Agaricales</taxon>
        <taxon>Marasmiineae</taxon>
        <taxon>Mycenaceae</taxon>
        <taxon>Mycena</taxon>
    </lineage>
</organism>
<dbReference type="InterPro" id="IPR000182">
    <property type="entry name" value="GNAT_dom"/>
</dbReference>
<comment type="caution">
    <text evidence="2">The sequence shown here is derived from an EMBL/GenBank/DDBJ whole genome shotgun (WGS) entry which is preliminary data.</text>
</comment>
<dbReference type="CDD" id="cd04301">
    <property type="entry name" value="NAT_SF"/>
    <property type="match status" value="1"/>
</dbReference>
<protein>
    <recommendedName>
        <fullName evidence="1">N-acetyltransferase domain-containing protein</fullName>
    </recommendedName>
</protein>
<reference evidence="2" key="1">
    <citation type="submission" date="2023-03" db="EMBL/GenBank/DDBJ databases">
        <title>Massive genome expansion in bonnet fungi (Mycena s.s.) driven by repeated elements and novel gene families across ecological guilds.</title>
        <authorList>
            <consortium name="Lawrence Berkeley National Laboratory"/>
            <person name="Harder C.B."/>
            <person name="Miyauchi S."/>
            <person name="Viragh M."/>
            <person name="Kuo A."/>
            <person name="Thoen E."/>
            <person name="Andreopoulos B."/>
            <person name="Lu D."/>
            <person name="Skrede I."/>
            <person name="Drula E."/>
            <person name="Henrissat B."/>
            <person name="Morin E."/>
            <person name="Kohler A."/>
            <person name="Barry K."/>
            <person name="LaButti K."/>
            <person name="Morin E."/>
            <person name="Salamov A."/>
            <person name="Lipzen A."/>
            <person name="Mereny Z."/>
            <person name="Hegedus B."/>
            <person name="Baldrian P."/>
            <person name="Stursova M."/>
            <person name="Weitz H."/>
            <person name="Taylor A."/>
            <person name="Grigoriev I.V."/>
            <person name="Nagy L.G."/>
            <person name="Martin F."/>
            <person name="Kauserud H."/>
        </authorList>
    </citation>
    <scope>NUCLEOTIDE SEQUENCE</scope>
    <source>
        <strain evidence="2">CBHHK200</strain>
    </source>
</reference>
<dbReference type="Pfam" id="PF00583">
    <property type="entry name" value="Acetyltransf_1"/>
    <property type="match status" value="1"/>
</dbReference>
<dbReference type="EMBL" id="JARJCM010000029">
    <property type="protein sequence ID" value="KAJ7038956.1"/>
    <property type="molecule type" value="Genomic_DNA"/>
</dbReference>
<gene>
    <name evidence="2" type="ORF">C8F04DRAFT_1255526</name>
</gene>
<dbReference type="InterPro" id="IPR016181">
    <property type="entry name" value="Acyl_CoA_acyltransferase"/>
</dbReference>
<name>A0AAD6T3A4_9AGAR</name>
<dbReference type="SUPFAM" id="SSF55729">
    <property type="entry name" value="Acyl-CoA N-acyltransferases (Nat)"/>
    <property type="match status" value="1"/>
</dbReference>
<dbReference type="PANTHER" id="PTHR42791:SF1">
    <property type="entry name" value="N-ACETYLTRANSFERASE DOMAIN-CONTAINING PROTEIN"/>
    <property type="match status" value="1"/>
</dbReference>
<feature type="domain" description="N-acetyltransferase" evidence="1">
    <location>
        <begin position="72"/>
        <end position="234"/>
    </location>
</feature>
<sequence length="246" mass="26565">MSPAFSVRKLDPSTAVTASNPGSLPEMDAIRGLYYFLDLFTTVVTGHDPEDPGATHIGPFFGSTVVAALLGGEVYVAETTDTKKIIGCAVWFGPGHTLFDTPEQQQHALGPLMASFNKELQAWWLTTFLPKYDSFLASTLSEGTKHAAWHLQTLAVDPEYQQKGAGRLLVNAIVDKAAPTKTALCVECSTETNIEVYTKMGFHLMPKDNSGPDSCKATYTGVKGHSVPISLVVPVLRYGDSKNLVE</sequence>
<dbReference type="Proteomes" id="UP001218188">
    <property type="component" value="Unassembled WGS sequence"/>
</dbReference>
<proteinExistence type="predicted"/>
<keyword evidence="3" id="KW-1185">Reference proteome</keyword>
<accession>A0AAD6T3A4</accession>
<evidence type="ECO:0000313" key="2">
    <source>
        <dbReference type="EMBL" id="KAJ7038956.1"/>
    </source>
</evidence>
<evidence type="ECO:0000313" key="3">
    <source>
        <dbReference type="Proteomes" id="UP001218188"/>
    </source>
</evidence>
<dbReference type="PROSITE" id="PS51186">
    <property type="entry name" value="GNAT"/>
    <property type="match status" value="1"/>
</dbReference>
<dbReference type="GO" id="GO:0016747">
    <property type="term" value="F:acyltransferase activity, transferring groups other than amino-acyl groups"/>
    <property type="evidence" value="ECO:0007669"/>
    <property type="project" value="InterPro"/>
</dbReference>
<dbReference type="AlphaFoldDB" id="A0AAD6T3A4"/>
<dbReference type="InterPro" id="IPR052523">
    <property type="entry name" value="Trichothecene_AcTrans"/>
</dbReference>